<dbReference type="EMBL" id="VSSQ01002773">
    <property type="protein sequence ID" value="MPM17318.1"/>
    <property type="molecule type" value="Genomic_DNA"/>
</dbReference>
<sequence>MYFSDERETDWIENGISIDEKTFLNSTEFFNLKLNNIAINDLYPTIFENKLNLLLGSAGTGKSILIKKMYSNISDEFIINEVAGDVPLPILIKLRECVNGNLESLLRQRLNDYNLNNTEPTCNYIYFFDGLDEVSHHNIGSIVNRIVHLMKTTSTKSIIISSRTDSNNLSYLHQFVQCNEYKIDALTYDDIETVFSNKGEHNKLEKLKQLKHSNAKILKDITDIFSVDLLWNIIDKTDINITKIEIIEQFINYCFSNYSKIAVLPLLEPKKDSIIELCTEISYNMQTKLHLSLELSTVQKIIMNFTGMTNAGDINEIVNALIDLFFENSSSGTEKMMSYKHRRFHEYFLYKKTDDNFLNNPNLLRELHLLSNKEFVINVFFKTSLIKAYKENNILKALSLRLMQQYLGYSYWHEYADDLIGKDFSYGSKEPVYSYSPALVLLLSRYNSNDIETLLSNEELSISDCITKENCLELIELHNRLCNGDIVEFIFNKYDIQKDKVVNHRNFYSYLYIINQMRNVPLQNIYNDYFKKPKFLYPEIGHMDYVDSSNETLNAFYKYCLDQDIGFIAKLIPGMSKEQLEILSFQLLRHDHILCLVSKTHEYSDLRIQFINRIEKEDENYLTNTIAAYSFLSGIIKNREQLKNALTQANCRNYPTWDKNIGLHNMLCYILKEEVNYSLSEFKLGVQIFTHLVDNYDNLDDVLMLWIEDIKPYNFVWNNWLQYTYSNMIGVFISKVGFNVIKLKSFLRELMKYDSVIYINVVYYTILKHNPELFNKIINIKIINKMIDISMFDDMEYENSYELFFRHAVMCWTIDKERSYALLIDGINNELLRPPYKGEQLMSMIMPGCLFFAYQNYLYNDNEITDLFIELYSALTKLSKSTQNDSPFSCFKWSMGICVSEEDMPDDLYDISETALYPRENKNVGNDDVDMSKITQESLIRYYTFEIEKVPYDSLEFWQQVININYELDEELSILYNAFDKCFPSMYGYGPINYIHLPVAVLLSDERTKNKFVNYIMSHSGEYAFYDIIRAYSIIGNADEARDCIDFLYKFVNMLIAPISLFSKNDIPEKSLFIMDLIYNTDRTDWEFFENKSTCVLKCNPEIKIMWDDYEDREEFHEKWATKHPDKHAYIYDYIIYNNDTEIKRFALVKVDGYRATLPLPKANTNIIKRNDYYLARLFNNRIETLHSYIIISGLIVE</sequence>
<dbReference type="InterPro" id="IPR027417">
    <property type="entry name" value="P-loop_NTPase"/>
</dbReference>
<evidence type="ECO:0000313" key="1">
    <source>
        <dbReference type="EMBL" id="MPM17318.1"/>
    </source>
</evidence>
<gene>
    <name evidence="1" type="ORF">SDC9_63706</name>
</gene>
<dbReference type="SUPFAM" id="SSF52540">
    <property type="entry name" value="P-loop containing nucleoside triphosphate hydrolases"/>
    <property type="match status" value="1"/>
</dbReference>
<reference evidence="1" key="1">
    <citation type="submission" date="2019-08" db="EMBL/GenBank/DDBJ databases">
        <authorList>
            <person name="Kucharzyk K."/>
            <person name="Murdoch R.W."/>
            <person name="Higgins S."/>
            <person name="Loffler F."/>
        </authorList>
    </citation>
    <scope>NUCLEOTIDE SEQUENCE</scope>
</reference>
<dbReference type="AlphaFoldDB" id="A0A644XNH5"/>
<name>A0A644XNH5_9ZZZZ</name>
<protein>
    <recommendedName>
        <fullName evidence="2">NACHT domain-containing protein</fullName>
    </recommendedName>
</protein>
<proteinExistence type="predicted"/>
<comment type="caution">
    <text evidence="1">The sequence shown here is derived from an EMBL/GenBank/DDBJ whole genome shotgun (WGS) entry which is preliminary data.</text>
</comment>
<evidence type="ECO:0008006" key="2">
    <source>
        <dbReference type="Google" id="ProtNLM"/>
    </source>
</evidence>
<dbReference type="Gene3D" id="3.40.50.300">
    <property type="entry name" value="P-loop containing nucleotide triphosphate hydrolases"/>
    <property type="match status" value="1"/>
</dbReference>
<organism evidence="1">
    <name type="scientific">bioreactor metagenome</name>
    <dbReference type="NCBI Taxonomy" id="1076179"/>
    <lineage>
        <taxon>unclassified sequences</taxon>
        <taxon>metagenomes</taxon>
        <taxon>ecological metagenomes</taxon>
    </lineage>
</organism>
<accession>A0A644XNH5</accession>